<name>A0A6J4TEL3_9ACTN</name>
<dbReference type="Pfam" id="PF00005">
    <property type="entry name" value="ABC_tran"/>
    <property type="match status" value="1"/>
</dbReference>
<organism evidence="3">
    <name type="scientific">uncultured Solirubrobacteraceae bacterium</name>
    <dbReference type="NCBI Taxonomy" id="1162706"/>
    <lineage>
        <taxon>Bacteria</taxon>
        <taxon>Bacillati</taxon>
        <taxon>Actinomycetota</taxon>
        <taxon>Thermoleophilia</taxon>
        <taxon>Solirubrobacterales</taxon>
        <taxon>Solirubrobacteraceae</taxon>
        <taxon>environmental samples</taxon>
    </lineage>
</organism>
<reference evidence="3" key="1">
    <citation type="submission" date="2020-02" db="EMBL/GenBank/DDBJ databases">
        <authorList>
            <person name="Meier V. D."/>
        </authorList>
    </citation>
    <scope>NUCLEOTIDE SEQUENCE</scope>
    <source>
        <strain evidence="3">AVDCRST_MAG85</strain>
    </source>
</reference>
<dbReference type="PANTHER" id="PTHR42788:SF2">
    <property type="entry name" value="ABC TRANSPORTER ATP-BINDING PROTEIN"/>
    <property type="match status" value="1"/>
</dbReference>
<dbReference type="InterPro" id="IPR003439">
    <property type="entry name" value="ABC_transporter-like_ATP-bd"/>
</dbReference>
<dbReference type="InterPro" id="IPR027417">
    <property type="entry name" value="P-loop_NTPase"/>
</dbReference>
<accession>A0A6J4TEL3</accession>
<protein>
    <submittedName>
        <fullName evidence="3">Hydroxymethylpyrimidine ABC transporter, ATPase component</fullName>
    </submittedName>
</protein>
<evidence type="ECO:0000259" key="2">
    <source>
        <dbReference type="Pfam" id="PF00005"/>
    </source>
</evidence>
<dbReference type="Gene3D" id="3.40.50.300">
    <property type="entry name" value="P-loop containing nucleotide triphosphate hydrolases"/>
    <property type="match status" value="1"/>
</dbReference>
<dbReference type="SUPFAM" id="SSF52540">
    <property type="entry name" value="P-loop containing nucleoside triphosphate hydrolases"/>
    <property type="match status" value="1"/>
</dbReference>
<dbReference type="GO" id="GO:0005524">
    <property type="term" value="F:ATP binding"/>
    <property type="evidence" value="ECO:0007669"/>
    <property type="project" value="InterPro"/>
</dbReference>
<dbReference type="GO" id="GO:0016887">
    <property type="term" value="F:ATP hydrolysis activity"/>
    <property type="evidence" value="ECO:0007669"/>
    <property type="project" value="InterPro"/>
</dbReference>
<evidence type="ECO:0000313" key="3">
    <source>
        <dbReference type="EMBL" id="CAA9521123.1"/>
    </source>
</evidence>
<dbReference type="PANTHER" id="PTHR42788">
    <property type="entry name" value="TAURINE IMPORT ATP-BINDING PROTEIN-RELATED"/>
    <property type="match status" value="1"/>
</dbReference>
<evidence type="ECO:0000256" key="1">
    <source>
        <dbReference type="ARBA" id="ARBA00022448"/>
    </source>
</evidence>
<proteinExistence type="predicted"/>
<dbReference type="InterPro" id="IPR050166">
    <property type="entry name" value="ABC_transporter_ATP-bind"/>
</dbReference>
<dbReference type="AlphaFoldDB" id="A0A6J4TEL3"/>
<sequence length="131" mass="13416">MPAKGATTTAAAVPVERREAVRIDDVSLRYGAVEALAGVSLSVSSGEVVALVGPSGCGKSTLLDLVCGLLEPTGGRVVSEPAVLMPQRDSLLPWLSALDNAALPLRLQGANKDSARREAGPLLDRLGLAGF</sequence>
<feature type="domain" description="ABC transporter" evidence="2">
    <location>
        <begin position="37"/>
        <end position="126"/>
    </location>
</feature>
<keyword evidence="1" id="KW-0813">Transport</keyword>
<dbReference type="EMBL" id="CADCVT010000320">
    <property type="protein sequence ID" value="CAA9521123.1"/>
    <property type="molecule type" value="Genomic_DNA"/>
</dbReference>
<gene>
    <name evidence="3" type="ORF">AVDCRST_MAG85-2902</name>
</gene>
<feature type="non-terminal residue" evidence="3">
    <location>
        <position position="131"/>
    </location>
</feature>